<keyword evidence="4" id="KW-0276">Fatty acid metabolism</keyword>
<evidence type="ECO:0000256" key="3">
    <source>
        <dbReference type="ARBA" id="ARBA00022741"/>
    </source>
</evidence>
<evidence type="ECO:0000256" key="1">
    <source>
        <dbReference type="ARBA" id="ARBA00011883"/>
    </source>
</evidence>
<dbReference type="InterPro" id="IPR011763">
    <property type="entry name" value="COA_CT_C"/>
</dbReference>
<dbReference type="Pfam" id="PF03255">
    <property type="entry name" value="ACCA"/>
    <property type="match status" value="1"/>
</dbReference>
<accession>A0A383E059</accession>
<gene>
    <name evidence="10" type="ORF">METZ01_LOCUS502684</name>
</gene>
<evidence type="ECO:0000256" key="5">
    <source>
        <dbReference type="ARBA" id="ARBA00022840"/>
    </source>
</evidence>
<protein>
    <recommendedName>
        <fullName evidence="1">acetyl-CoA carboxytransferase</fullName>
        <ecNumber evidence="1">2.1.3.15</ecNumber>
    </recommendedName>
</protein>
<keyword evidence="6" id="KW-0443">Lipid metabolism</keyword>
<sequence>MPDHFYLPFEKDSSFDHSPESINSLTEYEKYQLSFHPERPKFLDFLSLFEDVKPCTESDDHGSCLIQSFQANLKTQTQTIPVILVGQQTGPTSNYKEMVELMKNSNEVQRWNHGMPTPKSYERAFQAIKLGNKENRMILVFVDTPGADPTEESEAGGIAWRIGNTIQA</sequence>
<dbReference type="InterPro" id="IPR029045">
    <property type="entry name" value="ClpP/crotonase-like_dom_sf"/>
</dbReference>
<evidence type="ECO:0000313" key="10">
    <source>
        <dbReference type="EMBL" id="SVE49830.1"/>
    </source>
</evidence>
<dbReference type="GO" id="GO:0003989">
    <property type="term" value="F:acetyl-CoA carboxylase activity"/>
    <property type="evidence" value="ECO:0007669"/>
    <property type="project" value="InterPro"/>
</dbReference>
<dbReference type="Gene3D" id="3.90.226.10">
    <property type="entry name" value="2-enoyl-CoA Hydratase, Chain A, domain 1"/>
    <property type="match status" value="1"/>
</dbReference>
<reference evidence="10" key="1">
    <citation type="submission" date="2018-05" db="EMBL/GenBank/DDBJ databases">
        <authorList>
            <person name="Lanie J.A."/>
            <person name="Ng W.-L."/>
            <person name="Kazmierczak K.M."/>
            <person name="Andrzejewski T.M."/>
            <person name="Davidsen T.M."/>
            <person name="Wayne K.J."/>
            <person name="Tettelin H."/>
            <person name="Glass J.I."/>
            <person name="Rusch D."/>
            <person name="Podicherti R."/>
            <person name="Tsui H.-C.T."/>
            <person name="Winkler M.E."/>
        </authorList>
    </citation>
    <scope>NUCLEOTIDE SEQUENCE</scope>
</reference>
<dbReference type="GO" id="GO:0005524">
    <property type="term" value="F:ATP binding"/>
    <property type="evidence" value="ECO:0007669"/>
    <property type="project" value="UniProtKB-KW"/>
</dbReference>
<dbReference type="EMBL" id="UINC01221479">
    <property type="protein sequence ID" value="SVE49830.1"/>
    <property type="molecule type" value="Genomic_DNA"/>
</dbReference>
<dbReference type="SUPFAM" id="SSF52096">
    <property type="entry name" value="ClpP/crotonase"/>
    <property type="match status" value="1"/>
</dbReference>
<dbReference type="GO" id="GO:0009317">
    <property type="term" value="C:acetyl-CoA carboxylase complex"/>
    <property type="evidence" value="ECO:0007669"/>
    <property type="project" value="InterPro"/>
</dbReference>
<proteinExistence type="predicted"/>
<comment type="catalytic activity">
    <reaction evidence="8">
        <text>N(6)-carboxybiotinyl-L-lysyl-[protein] + acetyl-CoA = N(6)-biotinyl-L-lysyl-[protein] + malonyl-CoA</text>
        <dbReference type="Rhea" id="RHEA:54728"/>
        <dbReference type="Rhea" id="RHEA-COMP:10505"/>
        <dbReference type="Rhea" id="RHEA-COMP:10506"/>
        <dbReference type="ChEBI" id="CHEBI:57288"/>
        <dbReference type="ChEBI" id="CHEBI:57384"/>
        <dbReference type="ChEBI" id="CHEBI:83144"/>
        <dbReference type="ChEBI" id="CHEBI:83145"/>
        <dbReference type="EC" id="2.1.3.15"/>
    </reaction>
</comment>
<feature type="non-terminal residue" evidence="10">
    <location>
        <position position="168"/>
    </location>
</feature>
<evidence type="ECO:0000256" key="7">
    <source>
        <dbReference type="ARBA" id="ARBA00023160"/>
    </source>
</evidence>
<evidence type="ECO:0000259" key="9">
    <source>
        <dbReference type="PROSITE" id="PS50989"/>
    </source>
</evidence>
<dbReference type="AlphaFoldDB" id="A0A383E059"/>
<keyword evidence="3" id="KW-0547">Nucleotide-binding</keyword>
<evidence type="ECO:0000256" key="8">
    <source>
        <dbReference type="ARBA" id="ARBA00049152"/>
    </source>
</evidence>
<dbReference type="GO" id="GO:2001295">
    <property type="term" value="P:malonyl-CoA biosynthetic process"/>
    <property type="evidence" value="ECO:0007669"/>
    <property type="project" value="UniProtKB-UniPathway"/>
</dbReference>
<dbReference type="GO" id="GO:0016743">
    <property type="term" value="F:carboxyl- or carbamoyltransferase activity"/>
    <property type="evidence" value="ECO:0007669"/>
    <property type="project" value="InterPro"/>
</dbReference>
<evidence type="ECO:0000256" key="6">
    <source>
        <dbReference type="ARBA" id="ARBA00023098"/>
    </source>
</evidence>
<dbReference type="InterPro" id="IPR001095">
    <property type="entry name" value="Acetyl_CoA_COase_a_su"/>
</dbReference>
<dbReference type="UniPathway" id="UPA00655">
    <property type="reaction ID" value="UER00711"/>
</dbReference>
<evidence type="ECO:0000256" key="4">
    <source>
        <dbReference type="ARBA" id="ARBA00022832"/>
    </source>
</evidence>
<evidence type="ECO:0000256" key="2">
    <source>
        <dbReference type="ARBA" id="ARBA00022516"/>
    </source>
</evidence>
<keyword evidence="2" id="KW-0444">Lipid biosynthesis</keyword>
<name>A0A383E059_9ZZZZ</name>
<feature type="domain" description="CoA carboxyltransferase C-terminal" evidence="9">
    <location>
        <begin position="14"/>
        <end position="168"/>
    </location>
</feature>
<dbReference type="PROSITE" id="PS50989">
    <property type="entry name" value="COA_CT_CTER"/>
    <property type="match status" value="1"/>
</dbReference>
<keyword evidence="5" id="KW-0067">ATP-binding</keyword>
<organism evidence="10">
    <name type="scientific">marine metagenome</name>
    <dbReference type="NCBI Taxonomy" id="408172"/>
    <lineage>
        <taxon>unclassified sequences</taxon>
        <taxon>metagenomes</taxon>
        <taxon>ecological metagenomes</taxon>
    </lineage>
</organism>
<dbReference type="EC" id="2.1.3.15" evidence="1"/>
<keyword evidence="7" id="KW-0275">Fatty acid biosynthesis</keyword>
<dbReference type="GO" id="GO:0006633">
    <property type="term" value="P:fatty acid biosynthetic process"/>
    <property type="evidence" value="ECO:0007669"/>
    <property type="project" value="UniProtKB-KW"/>
</dbReference>